<feature type="region of interest" description="Disordered" evidence="1">
    <location>
        <begin position="292"/>
        <end position="311"/>
    </location>
</feature>
<evidence type="ECO:0000256" key="1">
    <source>
        <dbReference type="SAM" id="MobiDB-lite"/>
    </source>
</evidence>
<accession>A0A8C5TZ05</accession>
<dbReference type="PANTHER" id="PTHR23352">
    <property type="entry name" value="NEURAL PROLIFERATION DIFFERENTIATION AND CONTROL PROTEIN-1 NPDC-1 PROTEIN"/>
    <property type="match status" value="1"/>
</dbReference>
<dbReference type="AlphaFoldDB" id="A0A8C5TZ05"/>
<organism evidence="2 3">
    <name type="scientific">Malurus cyaneus samueli</name>
    <dbReference type="NCBI Taxonomy" id="2593467"/>
    <lineage>
        <taxon>Eukaryota</taxon>
        <taxon>Metazoa</taxon>
        <taxon>Chordata</taxon>
        <taxon>Craniata</taxon>
        <taxon>Vertebrata</taxon>
        <taxon>Euteleostomi</taxon>
        <taxon>Archelosauria</taxon>
        <taxon>Archosauria</taxon>
        <taxon>Dinosauria</taxon>
        <taxon>Saurischia</taxon>
        <taxon>Theropoda</taxon>
        <taxon>Coelurosauria</taxon>
        <taxon>Aves</taxon>
        <taxon>Neognathae</taxon>
        <taxon>Neoaves</taxon>
        <taxon>Telluraves</taxon>
        <taxon>Australaves</taxon>
        <taxon>Passeriformes</taxon>
        <taxon>Meliphagoidea</taxon>
        <taxon>Maluridae</taxon>
        <taxon>Malurus</taxon>
    </lineage>
</organism>
<evidence type="ECO:0000313" key="3">
    <source>
        <dbReference type="Proteomes" id="UP000694560"/>
    </source>
</evidence>
<dbReference type="GO" id="GO:0016020">
    <property type="term" value="C:membrane"/>
    <property type="evidence" value="ECO:0007669"/>
    <property type="project" value="InterPro"/>
</dbReference>
<evidence type="ECO:0000313" key="2">
    <source>
        <dbReference type="Ensembl" id="ENSMCSP00000011734.1"/>
    </source>
</evidence>
<dbReference type="Ensembl" id="ENSMCST00000012037.1">
    <property type="protein sequence ID" value="ENSMCSP00000011734.1"/>
    <property type="gene ID" value="ENSMCSG00000008313.1"/>
</dbReference>
<dbReference type="Pfam" id="PF06809">
    <property type="entry name" value="NPDC1"/>
    <property type="match status" value="2"/>
</dbReference>
<reference evidence="2" key="2">
    <citation type="submission" date="2025-09" db="UniProtKB">
        <authorList>
            <consortium name="Ensembl"/>
        </authorList>
    </citation>
    <scope>IDENTIFICATION</scope>
</reference>
<dbReference type="OrthoDB" id="6270617at2759"/>
<keyword evidence="3" id="KW-1185">Reference proteome</keyword>
<proteinExistence type="predicted"/>
<name>A0A8C5TZ05_9PASS</name>
<reference evidence="2" key="1">
    <citation type="submission" date="2025-08" db="UniProtKB">
        <authorList>
            <consortium name="Ensembl"/>
        </authorList>
    </citation>
    <scope>IDENTIFICATION</scope>
</reference>
<dbReference type="InterPro" id="IPR009635">
    <property type="entry name" value="NPDC1"/>
</dbReference>
<sequence>PHKHWFVLVGFHHPVQDRQEQGFWSLPALQGSVSCNTTMGCPTRCWHPGAGREDGHCIWELQQEEPWAAWGSWIPLQESVNRPGGMFEPSPPPELFSPVPTAASCPRSLDCALQRREFCPPGSGACGPCLPPFQEDDHGHCIQKQLSPSGRSTQWRHPPSLQMTTWCSVSTFLPWALVGRGFTPSSGKHGLVSPCHQLTPWPLVSPLSAGLIVVCTVAGISALIVVAVCWCSAQLEGFPRGVGPPAARLVASKAKSAQLFLLSPQPGDKTLAQSAQMYHYQHQKQQMLSLEKHKEEPKLPDSASSDEENEDGDFTVYECPGLAPVRGCRRAGGLCACGGVQRVPGLCSSSWGAFSTHSSSNLEVVQAPCSCHVPSKLPRELSRAGVHVRHKAFPWEQRTRAALDTPNPPSLW</sequence>
<dbReference type="Proteomes" id="UP000694560">
    <property type="component" value="Unplaced"/>
</dbReference>
<protein>
    <submittedName>
        <fullName evidence="2">Neural proliferation, differentiation and control 1</fullName>
    </submittedName>
</protein>
<dbReference type="PANTHER" id="PTHR23352:SF2">
    <property type="entry name" value="NEURAL PROLIFERATION DIFFERENTIATION AND CONTROL PROTEIN 1"/>
    <property type="match status" value="1"/>
</dbReference>